<sequence>MIETIPCEPVSARKELEVLGFSDLLAIYMNWIDRLIEPRPRQTRFSPGFWDERAAAQVAPIMVIAERSEKGEDLKAYLSPRVNSSGYAPDAKTRSGLITGGKDRALNAYGIHHLHLVPGNAKGKRSGESTDLLFVRVRRDHMVFVMCGGHSSFDDGTLRQAMADLELASGTHIRGIVGVYPEMTAREGEALSRQGINTVTASNGFSTMPSYLSTALTSLRHRRHADEIVDVIERLEPLTRSDEGRVEICREFGLPRSEAARFGWALNYSTLLLVEETSRKAVAQVPYRNI</sequence>
<proteinExistence type="predicted"/>
<organism evidence="1 2">
    <name type="scientific">Rhizobium tubonense</name>
    <dbReference type="NCBI Taxonomy" id="484088"/>
    <lineage>
        <taxon>Bacteria</taxon>
        <taxon>Pseudomonadati</taxon>
        <taxon>Pseudomonadota</taxon>
        <taxon>Alphaproteobacteria</taxon>
        <taxon>Hyphomicrobiales</taxon>
        <taxon>Rhizobiaceae</taxon>
        <taxon>Rhizobium/Agrobacterium group</taxon>
        <taxon>Rhizobium</taxon>
    </lineage>
</organism>
<name>A0A2W4C9X0_9HYPH</name>
<dbReference type="EMBL" id="PCDP01000075">
    <property type="protein sequence ID" value="PZM08158.1"/>
    <property type="molecule type" value="Genomic_DNA"/>
</dbReference>
<gene>
    <name evidence="1" type="ORF">CPY51_29495</name>
</gene>
<accession>A0A2W4C9X0</accession>
<evidence type="ECO:0000313" key="1">
    <source>
        <dbReference type="EMBL" id="PZM08158.1"/>
    </source>
</evidence>
<dbReference type="Proteomes" id="UP000248925">
    <property type="component" value="Unassembled WGS sequence"/>
</dbReference>
<protein>
    <submittedName>
        <fullName evidence="1">Uncharacterized protein</fullName>
    </submittedName>
</protein>
<evidence type="ECO:0000313" key="2">
    <source>
        <dbReference type="Proteomes" id="UP000248925"/>
    </source>
</evidence>
<reference evidence="1 2" key="1">
    <citation type="journal article" date="2018" name="Sci. Rep.">
        <title>Rhizobium tumorigenes sp. nov., a novel plant tumorigenic bacterium isolated from cane gall tumors on thornless blackberry.</title>
        <authorList>
            <person name="Kuzmanovi N."/>
            <person name="Smalla K."/>
            <person name="Gronow S."/>
            <person name="PuBawska J."/>
        </authorList>
    </citation>
    <scope>NUCLEOTIDE SEQUENCE [LARGE SCALE GENOMIC DNA]</scope>
    <source>
        <strain evidence="1 2">CCBAU 85046</strain>
    </source>
</reference>
<dbReference type="AlphaFoldDB" id="A0A2W4C9X0"/>
<comment type="caution">
    <text evidence="1">The sequence shown here is derived from an EMBL/GenBank/DDBJ whole genome shotgun (WGS) entry which is preliminary data.</text>
</comment>
<keyword evidence="2" id="KW-1185">Reference proteome</keyword>